<feature type="domain" description="Glycoside hydrolase family 38 central" evidence="3">
    <location>
        <begin position="1"/>
        <end position="66"/>
    </location>
</feature>
<dbReference type="SUPFAM" id="SSF74650">
    <property type="entry name" value="Galactose mutarotase-like"/>
    <property type="match status" value="1"/>
</dbReference>
<dbReference type="PANTHER" id="PTHR11607:SF3">
    <property type="entry name" value="LYSOSOMAL ALPHA-MANNOSIDASE"/>
    <property type="match status" value="1"/>
</dbReference>
<dbReference type="InterPro" id="IPR028995">
    <property type="entry name" value="Glyco_hydro_57/38_cen_sf"/>
</dbReference>
<dbReference type="Proteomes" id="UP000663848">
    <property type="component" value="Unassembled WGS sequence"/>
</dbReference>
<dbReference type="GO" id="GO:0004559">
    <property type="term" value="F:alpha-mannosidase activity"/>
    <property type="evidence" value="ECO:0007669"/>
    <property type="project" value="InterPro"/>
</dbReference>
<dbReference type="PANTHER" id="PTHR11607">
    <property type="entry name" value="ALPHA-MANNOSIDASE"/>
    <property type="match status" value="1"/>
</dbReference>
<dbReference type="GO" id="GO:0000139">
    <property type="term" value="C:Golgi membrane"/>
    <property type="evidence" value="ECO:0007669"/>
    <property type="project" value="TreeGrafter"/>
</dbReference>
<evidence type="ECO:0000256" key="1">
    <source>
        <dbReference type="ARBA" id="ARBA00022723"/>
    </source>
</evidence>
<reference evidence="4" key="1">
    <citation type="submission" date="2021-02" db="EMBL/GenBank/DDBJ databases">
        <authorList>
            <person name="Nowell W R."/>
        </authorList>
    </citation>
    <scope>NUCLEOTIDE SEQUENCE</scope>
</reference>
<dbReference type="AlphaFoldDB" id="A0A822A4N9"/>
<dbReference type="SUPFAM" id="SSF88688">
    <property type="entry name" value="Families 57/38 glycoside transferase middle domain"/>
    <property type="match status" value="1"/>
</dbReference>
<accession>A0A822A4N9</accession>
<sequence length="165" mass="19166">MPRAAEVLFSVAHAAVLQGKISSYFPKDDLFTKLIISRRNLGIFQHHDAVTGTAREQVVNDYGEKLLAVIILSQIIMQQSAAYLLFQNRYSIKSQFLLSNQEFQTFESLPIRKFVSFHKNHIIYIYNPTDQRRLEIIKILLHKYQVHVTSNNQTITDCQIDPKWS</sequence>
<dbReference type="InterPro" id="IPR015341">
    <property type="entry name" value="Glyco_hydro_38_cen"/>
</dbReference>
<dbReference type="GO" id="GO:0046872">
    <property type="term" value="F:metal ion binding"/>
    <property type="evidence" value="ECO:0007669"/>
    <property type="project" value="UniProtKB-KW"/>
</dbReference>
<feature type="non-terminal residue" evidence="4">
    <location>
        <position position="1"/>
    </location>
</feature>
<name>A0A822A4N9_9BILA</name>
<dbReference type="GO" id="GO:0006013">
    <property type="term" value="P:mannose metabolic process"/>
    <property type="evidence" value="ECO:0007669"/>
    <property type="project" value="InterPro"/>
</dbReference>
<gene>
    <name evidence="4" type="ORF">QYT958_LOCUS37550</name>
</gene>
<evidence type="ECO:0000313" key="5">
    <source>
        <dbReference type="Proteomes" id="UP000663848"/>
    </source>
</evidence>
<dbReference type="InterPro" id="IPR037094">
    <property type="entry name" value="Glyco_hydro_38_cen_sf"/>
</dbReference>
<evidence type="ECO:0000259" key="3">
    <source>
        <dbReference type="SMART" id="SM00872"/>
    </source>
</evidence>
<dbReference type="SMART" id="SM00872">
    <property type="entry name" value="Alpha-mann_mid"/>
    <property type="match status" value="1"/>
</dbReference>
<dbReference type="Gene3D" id="2.60.40.1180">
    <property type="entry name" value="Golgi alpha-mannosidase II"/>
    <property type="match status" value="1"/>
</dbReference>
<keyword evidence="1" id="KW-0479">Metal-binding</keyword>
<comment type="caution">
    <text evidence="4">The sequence shown here is derived from an EMBL/GenBank/DDBJ whole genome shotgun (WGS) entry which is preliminary data.</text>
</comment>
<dbReference type="GO" id="GO:0006491">
    <property type="term" value="P:N-glycan processing"/>
    <property type="evidence" value="ECO:0007669"/>
    <property type="project" value="TreeGrafter"/>
</dbReference>
<dbReference type="InterPro" id="IPR011013">
    <property type="entry name" value="Gal_mutarotase_sf_dom"/>
</dbReference>
<dbReference type="GO" id="GO:0030246">
    <property type="term" value="F:carbohydrate binding"/>
    <property type="evidence" value="ECO:0007669"/>
    <property type="project" value="InterPro"/>
</dbReference>
<dbReference type="InterPro" id="IPR050843">
    <property type="entry name" value="Glycosyl_Hydrlase_38"/>
</dbReference>
<dbReference type="EMBL" id="CAJOBR010031508">
    <property type="protein sequence ID" value="CAF4995373.1"/>
    <property type="molecule type" value="Genomic_DNA"/>
</dbReference>
<organism evidence="4 5">
    <name type="scientific">Rotaria socialis</name>
    <dbReference type="NCBI Taxonomy" id="392032"/>
    <lineage>
        <taxon>Eukaryota</taxon>
        <taxon>Metazoa</taxon>
        <taxon>Spiralia</taxon>
        <taxon>Gnathifera</taxon>
        <taxon>Rotifera</taxon>
        <taxon>Eurotatoria</taxon>
        <taxon>Bdelloidea</taxon>
        <taxon>Philodinida</taxon>
        <taxon>Philodinidae</taxon>
        <taxon>Rotaria</taxon>
    </lineage>
</organism>
<proteinExistence type="predicted"/>
<evidence type="ECO:0000256" key="2">
    <source>
        <dbReference type="ARBA" id="ARBA00022801"/>
    </source>
</evidence>
<protein>
    <recommendedName>
        <fullName evidence="3">Glycoside hydrolase family 38 central domain-containing protein</fullName>
    </recommendedName>
</protein>
<dbReference type="Gene3D" id="1.20.1270.50">
    <property type="entry name" value="Glycoside hydrolase family 38, central domain"/>
    <property type="match status" value="1"/>
</dbReference>
<dbReference type="InterPro" id="IPR013780">
    <property type="entry name" value="Glyco_hydro_b"/>
</dbReference>
<evidence type="ECO:0000313" key="4">
    <source>
        <dbReference type="EMBL" id="CAF4995373.1"/>
    </source>
</evidence>
<keyword evidence="2" id="KW-0378">Hydrolase</keyword>
<dbReference type="Pfam" id="PF09261">
    <property type="entry name" value="Alpha-mann_mid"/>
    <property type="match status" value="1"/>
</dbReference>